<feature type="compositionally biased region" description="Low complexity" evidence="6">
    <location>
        <begin position="504"/>
        <end position="515"/>
    </location>
</feature>
<organism evidence="8 9">
    <name type="scientific">Leptotrombidium deliense</name>
    <dbReference type="NCBI Taxonomy" id="299467"/>
    <lineage>
        <taxon>Eukaryota</taxon>
        <taxon>Metazoa</taxon>
        <taxon>Ecdysozoa</taxon>
        <taxon>Arthropoda</taxon>
        <taxon>Chelicerata</taxon>
        <taxon>Arachnida</taxon>
        <taxon>Acari</taxon>
        <taxon>Acariformes</taxon>
        <taxon>Trombidiformes</taxon>
        <taxon>Prostigmata</taxon>
        <taxon>Anystina</taxon>
        <taxon>Parasitengona</taxon>
        <taxon>Trombiculoidea</taxon>
        <taxon>Trombiculidae</taxon>
        <taxon>Leptotrombidium</taxon>
    </lineage>
</organism>
<feature type="coiled-coil region" evidence="5">
    <location>
        <begin position="127"/>
        <end position="201"/>
    </location>
</feature>
<evidence type="ECO:0000256" key="6">
    <source>
        <dbReference type="SAM" id="MobiDB-lite"/>
    </source>
</evidence>
<dbReference type="InterPro" id="IPR018957">
    <property type="entry name" value="Znf_C3HC4_RING-type"/>
</dbReference>
<feature type="domain" description="RING-type" evidence="7">
    <location>
        <begin position="13"/>
        <end position="55"/>
    </location>
</feature>
<accession>A0A443S668</accession>
<dbReference type="Pfam" id="PF00097">
    <property type="entry name" value="zf-C3HC4"/>
    <property type="match status" value="1"/>
</dbReference>
<reference evidence="8 9" key="1">
    <citation type="journal article" date="2018" name="Gigascience">
        <title>Genomes of trombidid mites reveal novel predicted allergens and laterally-transferred genes associated with secondary metabolism.</title>
        <authorList>
            <person name="Dong X."/>
            <person name="Chaisiri K."/>
            <person name="Xia D."/>
            <person name="Armstrong S.D."/>
            <person name="Fang Y."/>
            <person name="Donnelly M.J."/>
            <person name="Kadowaki T."/>
            <person name="McGarry J.W."/>
            <person name="Darby A.C."/>
            <person name="Makepeace B.L."/>
        </authorList>
    </citation>
    <scope>NUCLEOTIDE SEQUENCE [LARGE SCALE GENOMIC DNA]</scope>
    <source>
        <strain evidence="8">UoL-UT</strain>
    </source>
</reference>
<feature type="region of interest" description="Disordered" evidence="6">
    <location>
        <begin position="488"/>
        <end position="671"/>
    </location>
</feature>
<dbReference type="GO" id="GO:0008270">
    <property type="term" value="F:zinc ion binding"/>
    <property type="evidence" value="ECO:0007669"/>
    <property type="project" value="UniProtKB-KW"/>
</dbReference>
<dbReference type="STRING" id="299467.A0A443S668"/>
<proteinExistence type="predicted"/>
<feature type="compositionally biased region" description="Polar residues" evidence="6">
    <location>
        <begin position="651"/>
        <end position="660"/>
    </location>
</feature>
<evidence type="ECO:0000256" key="4">
    <source>
        <dbReference type="PROSITE-ProRule" id="PRU00175"/>
    </source>
</evidence>
<evidence type="ECO:0000313" key="9">
    <source>
        <dbReference type="Proteomes" id="UP000288716"/>
    </source>
</evidence>
<protein>
    <submittedName>
        <fullName evidence="8">RING finger protein nhl-1-like protein</fullName>
    </submittedName>
</protein>
<keyword evidence="9" id="KW-1185">Reference proteome</keyword>
<dbReference type="SUPFAM" id="SSF57850">
    <property type="entry name" value="RING/U-box"/>
    <property type="match status" value="1"/>
</dbReference>
<evidence type="ECO:0000313" key="8">
    <source>
        <dbReference type="EMBL" id="RWS23042.1"/>
    </source>
</evidence>
<comment type="caution">
    <text evidence="8">The sequence shown here is derived from an EMBL/GenBank/DDBJ whole genome shotgun (WGS) entry which is preliminary data.</text>
</comment>
<evidence type="ECO:0000256" key="2">
    <source>
        <dbReference type="ARBA" id="ARBA00022771"/>
    </source>
</evidence>
<dbReference type="CDD" id="cd16524">
    <property type="entry name" value="RING-HC_NHL-1-like"/>
    <property type="match status" value="1"/>
</dbReference>
<keyword evidence="3" id="KW-0862">Zinc</keyword>
<dbReference type="Proteomes" id="UP000288716">
    <property type="component" value="Unassembled WGS sequence"/>
</dbReference>
<feature type="compositionally biased region" description="Basic and acidic residues" evidence="6">
    <location>
        <begin position="420"/>
        <end position="436"/>
    </location>
</feature>
<dbReference type="InterPro" id="IPR001841">
    <property type="entry name" value="Znf_RING"/>
</dbReference>
<feature type="compositionally biased region" description="Low complexity" evidence="6">
    <location>
        <begin position="572"/>
        <end position="590"/>
    </location>
</feature>
<feature type="compositionally biased region" description="Low complexity" evidence="6">
    <location>
        <begin position="539"/>
        <end position="559"/>
    </location>
</feature>
<dbReference type="PROSITE" id="PS50089">
    <property type="entry name" value="ZF_RING_2"/>
    <property type="match status" value="1"/>
</dbReference>
<dbReference type="EMBL" id="NCKV01007261">
    <property type="protein sequence ID" value="RWS23042.1"/>
    <property type="molecule type" value="Genomic_DNA"/>
</dbReference>
<evidence type="ECO:0000256" key="3">
    <source>
        <dbReference type="ARBA" id="ARBA00022833"/>
    </source>
</evidence>
<name>A0A443S668_9ACAR</name>
<evidence type="ECO:0000256" key="5">
    <source>
        <dbReference type="SAM" id="Coils"/>
    </source>
</evidence>
<sequence>MSAWSQLEQLLTCAICLDRFRNPKMLPCQHTFCGEPCMEGLVDYARRQIKCPECRAEHRIPYQGIQTFPTNVTLMRFLELHQSITGEEPEPVPSMMERCGICTEKSMVEKCYHCEKKVCSECKEAHLDILKREISRINTQVRRALTRLQDTLLQTDRNSERLVKNQTQIRDEIEETVRRFIKDIKDKETKLIQELENYSSNELSGLTKIKEGLEVEIDNITSNCDLVEKHVVDQSDNWTDVELVEYKEIFTKTLEFLRNFDCDTADFSKKIKFTSNTDVDVLRRSIANFGELKFLQPDTEINQFSTSMSHQNLNTLSVPPQNALMRSQSDHRLAAQFARREARLGGGGYSDTEREKGDRSTSPLSYNRGRRESLGYGSERREYGDDRGRNRFGRDSDTSRSWSRTGDEDTHSGPHFRSRFMREKGGDFTIDEHDTEYTPSHRSVRFEEPPQSIQKSFDIQGATRGPLSGVVKLSDCAHFLERIHENAAKQKVENTRKEDESRNTSSAPITTTSTPVLRRVPSRQVSEDEIEKQKKANKAEASTAAAAAAASTPVANSTPQTQPLSNTSVPVSPQSKTPSMSSSVSDSPTSRYMPRRVATLREEEDRSSTGRRGSDLSTMRQDSDTSTFDDTQNDEEDTVTSRLAKRRMNSSEEMQSSPRQVATDDILLDDE</sequence>
<feature type="region of interest" description="Disordered" evidence="6">
    <location>
        <begin position="340"/>
        <end position="453"/>
    </location>
</feature>
<dbReference type="VEuPathDB" id="VectorBase:LDEU008998"/>
<dbReference type="InterPro" id="IPR013083">
    <property type="entry name" value="Znf_RING/FYVE/PHD"/>
</dbReference>
<feature type="compositionally biased region" description="Basic and acidic residues" evidence="6">
    <location>
        <begin position="488"/>
        <end position="502"/>
    </location>
</feature>
<dbReference type="AlphaFoldDB" id="A0A443S668"/>
<dbReference type="PANTHER" id="PTHR25462:SF296">
    <property type="entry name" value="MEIOTIC P26, ISOFORM F"/>
    <property type="match status" value="1"/>
</dbReference>
<dbReference type="Gene3D" id="3.30.40.10">
    <property type="entry name" value="Zinc/RING finger domain, C3HC4 (zinc finger)"/>
    <property type="match status" value="1"/>
</dbReference>
<dbReference type="FunFam" id="3.30.40.10:FF:000185">
    <property type="entry name" value="RING finger protein nhl-1"/>
    <property type="match status" value="1"/>
</dbReference>
<feature type="compositionally biased region" description="Basic and acidic residues" evidence="6">
    <location>
        <begin position="369"/>
        <end position="398"/>
    </location>
</feature>
<feature type="compositionally biased region" description="Basic and acidic residues" evidence="6">
    <location>
        <begin position="599"/>
        <end position="614"/>
    </location>
</feature>
<dbReference type="SMART" id="SM00184">
    <property type="entry name" value="RING"/>
    <property type="match status" value="1"/>
</dbReference>
<dbReference type="OrthoDB" id="342730at2759"/>
<keyword evidence="5" id="KW-0175">Coiled coil</keyword>
<keyword evidence="1" id="KW-0479">Metal-binding</keyword>
<keyword evidence="2 4" id="KW-0863">Zinc-finger</keyword>
<dbReference type="InterPro" id="IPR047153">
    <property type="entry name" value="TRIM45/56/19-like"/>
</dbReference>
<evidence type="ECO:0000259" key="7">
    <source>
        <dbReference type="PROSITE" id="PS50089"/>
    </source>
</evidence>
<feature type="non-terminal residue" evidence="8">
    <location>
        <position position="671"/>
    </location>
</feature>
<dbReference type="PANTHER" id="PTHR25462">
    <property type="entry name" value="BONUS, ISOFORM C-RELATED"/>
    <property type="match status" value="1"/>
</dbReference>
<feature type="compositionally biased region" description="Polar residues" evidence="6">
    <location>
        <begin position="560"/>
        <end position="571"/>
    </location>
</feature>
<evidence type="ECO:0000256" key="1">
    <source>
        <dbReference type="ARBA" id="ARBA00022723"/>
    </source>
</evidence>
<gene>
    <name evidence="8" type="ORF">B4U80_04939</name>
</gene>